<organism evidence="2 3">
    <name type="scientific">Mariniphaga sediminis</name>
    <dbReference type="NCBI Taxonomy" id="1628158"/>
    <lineage>
        <taxon>Bacteria</taxon>
        <taxon>Pseudomonadati</taxon>
        <taxon>Bacteroidota</taxon>
        <taxon>Bacteroidia</taxon>
        <taxon>Marinilabiliales</taxon>
        <taxon>Prolixibacteraceae</taxon>
        <taxon>Mariniphaga</taxon>
    </lineage>
</organism>
<dbReference type="RefSeq" id="WP_119351017.1">
    <property type="nucleotide sequence ID" value="NZ_QWET01000013.1"/>
</dbReference>
<dbReference type="EMBL" id="QWET01000013">
    <property type="protein sequence ID" value="RIH64186.1"/>
    <property type="molecule type" value="Genomic_DNA"/>
</dbReference>
<protein>
    <submittedName>
        <fullName evidence="2">GAF domain-containing protein</fullName>
    </submittedName>
</protein>
<evidence type="ECO:0000313" key="3">
    <source>
        <dbReference type="Proteomes" id="UP000266441"/>
    </source>
</evidence>
<dbReference type="OrthoDB" id="9796252at2"/>
<keyword evidence="3" id="KW-1185">Reference proteome</keyword>
<reference evidence="2 3" key="1">
    <citation type="journal article" date="2015" name="Int. J. Syst. Evol. Microbiol.">
        <title>Mariniphaga sediminis sp. nov., isolated from coastal sediment.</title>
        <authorList>
            <person name="Wang F.Q."/>
            <person name="Shen Q.Y."/>
            <person name="Chen G.J."/>
            <person name="Du Z.J."/>
        </authorList>
    </citation>
    <scope>NUCLEOTIDE SEQUENCE [LARGE SCALE GENOMIC DNA]</scope>
    <source>
        <strain evidence="2 3">SY21</strain>
    </source>
</reference>
<dbReference type="Proteomes" id="UP000266441">
    <property type="component" value="Unassembled WGS sequence"/>
</dbReference>
<name>A0A399CY95_9BACT</name>
<proteinExistence type="predicted"/>
<dbReference type="Gene3D" id="3.30.450.40">
    <property type="match status" value="1"/>
</dbReference>
<dbReference type="SUPFAM" id="SSF55781">
    <property type="entry name" value="GAF domain-like"/>
    <property type="match status" value="1"/>
</dbReference>
<dbReference type="InterPro" id="IPR029016">
    <property type="entry name" value="GAF-like_dom_sf"/>
</dbReference>
<dbReference type="PROSITE" id="PS01320">
    <property type="entry name" value="UPF0067"/>
    <property type="match status" value="1"/>
</dbReference>
<dbReference type="InterPro" id="IPR000614">
    <property type="entry name" value="FRMsr_CS"/>
</dbReference>
<feature type="domain" description="GAF" evidence="1">
    <location>
        <begin position="49"/>
        <end position="151"/>
    </location>
</feature>
<comment type="caution">
    <text evidence="2">The sequence shown here is derived from an EMBL/GenBank/DDBJ whole genome shotgun (WGS) entry which is preliminary data.</text>
</comment>
<evidence type="ECO:0000313" key="2">
    <source>
        <dbReference type="EMBL" id="RIH64186.1"/>
    </source>
</evidence>
<dbReference type="InterPro" id="IPR003018">
    <property type="entry name" value="GAF"/>
</dbReference>
<evidence type="ECO:0000259" key="1">
    <source>
        <dbReference type="Pfam" id="PF13185"/>
    </source>
</evidence>
<sequence length="153" mass="17434">MEENKKEGRYSRIYNQLSELVLKSNSPVARMATIVAVLHHKMETFFWTGFYILENGEMTVQMYQGPVACQVLEKNKGVCWAAFNQKNAVVVEDVHLFPGHIACDSRSNSEIVVPLKNREGEIIGVLDVDSKEKANFDAVDVKWLERILELIYA</sequence>
<dbReference type="AlphaFoldDB" id="A0A399CY95"/>
<dbReference type="Pfam" id="PF13185">
    <property type="entry name" value="GAF_2"/>
    <property type="match status" value="1"/>
</dbReference>
<gene>
    <name evidence="2" type="ORF">D1164_16435</name>
</gene>
<accession>A0A399CY95</accession>